<evidence type="ECO:0000256" key="1">
    <source>
        <dbReference type="ARBA" id="ARBA00023015"/>
    </source>
</evidence>
<evidence type="ECO:0000259" key="3">
    <source>
        <dbReference type="Pfam" id="PF13305"/>
    </source>
</evidence>
<proteinExistence type="predicted"/>
<feature type="domain" description="HTH-type transcriptional regulator MT1864/Rv1816-like C-terminal" evidence="3">
    <location>
        <begin position="42"/>
        <end position="126"/>
    </location>
</feature>
<organism evidence="4 5">
    <name type="scientific">Actinospica durhamensis</name>
    <dbReference type="NCBI Taxonomy" id="1508375"/>
    <lineage>
        <taxon>Bacteria</taxon>
        <taxon>Bacillati</taxon>
        <taxon>Actinomycetota</taxon>
        <taxon>Actinomycetes</taxon>
        <taxon>Catenulisporales</taxon>
        <taxon>Actinospicaceae</taxon>
        <taxon>Actinospica</taxon>
    </lineage>
</organism>
<reference evidence="4" key="1">
    <citation type="submission" date="2021-04" db="EMBL/GenBank/DDBJ databases">
        <title>Genome based classification of Actinospica acidithermotolerans sp. nov., an actinobacterium isolated from an Indonesian hot spring.</title>
        <authorList>
            <person name="Kusuma A.B."/>
            <person name="Putra K.E."/>
            <person name="Nafisah S."/>
            <person name="Loh J."/>
            <person name="Nouioui I."/>
            <person name="Goodfellow M."/>
        </authorList>
    </citation>
    <scope>NUCLEOTIDE SEQUENCE</scope>
    <source>
        <strain evidence="4">CSCA 57</strain>
    </source>
</reference>
<dbReference type="RefSeq" id="WP_212533416.1">
    <property type="nucleotide sequence ID" value="NZ_JAGSOG010000356.1"/>
</dbReference>
<keyword evidence="5" id="KW-1185">Reference proteome</keyword>
<protein>
    <submittedName>
        <fullName evidence="4">WHG domain-containing protein</fullName>
    </submittedName>
</protein>
<dbReference type="Pfam" id="PF13305">
    <property type="entry name" value="TetR_C_33"/>
    <property type="match status" value="1"/>
</dbReference>
<name>A0A941F195_9ACTN</name>
<dbReference type="InterPro" id="IPR036271">
    <property type="entry name" value="Tet_transcr_reg_TetR-rel_C_sf"/>
</dbReference>
<dbReference type="InterPro" id="IPR025996">
    <property type="entry name" value="MT1864/Rv1816-like_C"/>
</dbReference>
<gene>
    <name evidence="4" type="ORF">KDL01_37220</name>
</gene>
<accession>A0A941F195</accession>
<feature type="non-terminal residue" evidence="4">
    <location>
        <position position="1"/>
    </location>
</feature>
<dbReference type="EMBL" id="JAGSOG010000356">
    <property type="protein sequence ID" value="MBR7838969.1"/>
    <property type="molecule type" value="Genomic_DNA"/>
</dbReference>
<evidence type="ECO:0000313" key="5">
    <source>
        <dbReference type="Proteomes" id="UP000675781"/>
    </source>
</evidence>
<keyword evidence="2" id="KW-0804">Transcription</keyword>
<dbReference type="Proteomes" id="UP000675781">
    <property type="component" value="Unassembled WGS sequence"/>
</dbReference>
<dbReference type="SUPFAM" id="SSF48498">
    <property type="entry name" value="Tetracyclin repressor-like, C-terminal domain"/>
    <property type="match status" value="1"/>
</dbReference>
<evidence type="ECO:0000313" key="4">
    <source>
        <dbReference type="EMBL" id="MBR7838969.1"/>
    </source>
</evidence>
<sequence>CAGCARPACPCWCASTRSSGWSARPRRATAAAGSPRPASCTARRLPHRWALLEHPAADDPAVAAASTRLVEVAYAVVRGFGLPETELVDAVRTLRAAVTGFIALEQGGGFQIARDLDESYAYLVRILALGLGAR</sequence>
<evidence type="ECO:0000256" key="2">
    <source>
        <dbReference type="ARBA" id="ARBA00023163"/>
    </source>
</evidence>
<keyword evidence="1" id="KW-0805">Transcription regulation</keyword>
<dbReference type="AlphaFoldDB" id="A0A941F195"/>
<dbReference type="Gene3D" id="1.10.357.10">
    <property type="entry name" value="Tetracycline Repressor, domain 2"/>
    <property type="match status" value="1"/>
</dbReference>
<comment type="caution">
    <text evidence="4">The sequence shown here is derived from an EMBL/GenBank/DDBJ whole genome shotgun (WGS) entry which is preliminary data.</text>
</comment>